<dbReference type="EMBL" id="SGPJ01000016">
    <property type="protein sequence ID" value="THH01807.1"/>
    <property type="molecule type" value="Genomic_DNA"/>
</dbReference>
<dbReference type="Pfam" id="PF00294">
    <property type="entry name" value="PfkB"/>
    <property type="match status" value="2"/>
</dbReference>
<evidence type="ECO:0000259" key="6">
    <source>
        <dbReference type="Pfam" id="PF00294"/>
    </source>
</evidence>
<organism evidence="7 8">
    <name type="scientific">Hermanssonia centrifuga</name>
    <dbReference type="NCBI Taxonomy" id="98765"/>
    <lineage>
        <taxon>Eukaryota</taxon>
        <taxon>Fungi</taxon>
        <taxon>Dikarya</taxon>
        <taxon>Basidiomycota</taxon>
        <taxon>Agaricomycotina</taxon>
        <taxon>Agaricomycetes</taxon>
        <taxon>Polyporales</taxon>
        <taxon>Meruliaceae</taxon>
        <taxon>Hermanssonia</taxon>
    </lineage>
</organism>
<accession>A0A4S4KTL9</accession>
<keyword evidence="8" id="KW-1185">Reference proteome</keyword>
<dbReference type="GO" id="GO:0005737">
    <property type="term" value="C:cytoplasm"/>
    <property type="evidence" value="ECO:0007669"/>
    <property type="project" value="TreeGrafter"/>
</dbReference>
<proteinExistence type="predicted"/>
<dbReference type="Gene3D" id="3.40.1790.10">
    <property type="entry name" value="Indigoidine synthase domain"/>
    <property type="match status" value="1"/>
</dbReference>
<feature type="domain" description="Carbohydrate kinase PfkB" evidence="6">
    <location>
        <begin position="444"/>
        <end position="573"/>
    </location>
</feature>
<keyword evidence="3" id="KW-0464">Manganese</keyword>
<evidence type="ECO:0000256" key="2">
    <source>
        <dbReference type="ARBA" id="ARBA00022801"/>
    </source>
</evidence>
<evidence type="ECO:0000256" key="4">
    <source>
        <dbReference type="ARBA" id="ARBA00023239"/>
    </source>
</evidence>
<feature type="domain" description="Carbohydrate kinase PfkB" evidence="6">
    <location>
        <begin position="187"/>
        <end position="268"/>
    </location>
</feature>
<dbReference type="GO" id="GO:0046872">
    <property type="term" value="F:metal ion binding"/>
    <property type="evidence" value="ECO:0007669"/>
    <property type="project" value="UniProtKB-KW"/>
</dbReference>
<dbReference type="PANTHER" id="PTHR42909">
    <property type="entry name" value="ZGC:136858"/>
    <property type="match status" value="1"/>
</dbReference>
<evidence type="ECO:0000313" key="7">
    <source>
        <dbReference type="EMBL" id="THH01807.1"/>
    </source>
</evidence>
<gene>
    <name evidence="7" type="ORF">EW026_g936</name>
</gene>
<evidence type="ECO:0000256" key="1">
    <source>
        <dbReference type="ARBA" id="ARBA00022723"/>
    </source>
</evidence>
<dbReference type="Proteomes" id="UP000309038">
    <property type="component" value="Unassembled WGS sequence"/>
</dbReference>
<dbReference type="PANTHER" id="PTHR42909:SF1">
    <property type="entry name" value="CARBOHYDRATE KINASE PFKB DOMAIN-CONTAINING PROTEIN"/>
    <property type="match status" value="1"/>
</dbReference>
<keyword evidence="4" id="KW-0456">Lyase</keyword>
<sequence>MDVSADLHELSRCPVGLVSAGVKSILDIGRTLEYLETLGVPVVSFAQSHDFPAFYSRQSGFNSPWRVDDPASAAQILYAQQQLGLANGVLFGVPIPEDYEAVGEQLQQAVEQAVIESEENGISKCGKAATPWLLNRVGELTQGRSLASNVALIQNTARVGGQIASNKQDRFSRGNSHKDAGIRSIPELLVIGSAAVDITAQAKALDIASGMHSTTPGSVSMTLGGVGRNIAEAAHRILTASSSTLSRATVLVSPVGQDSFGRLLTEEIGRLVCNMILDGSGGLISGVADMGITERFDPKIAIEAIAKYRPKIVAVDGNLSELCLGAVIRYCKENNIGVFFEPTSIVKSTRILSAIATSLKQSTQAGPGSPVMFASPNVLELTEMHMAARSEPLELTTHPTWWDAIDNMALGTPFRMNLEQLARQAACDHSPAKGTLAYLLEKGVAQMAVQLLPFFQHLIVKCGDLGIFTVLRIPADVAKESAWVNERTNIKLRQVVAQGKDGEIIVLKHFPALLLPEADAVNVTGAGDSVVGSILASAVENPIAFQDPATLDRVVERAQKAAIMTLQSAYSVSPALSTF</sequence>
<dbReference type="InterPro" id="IPR029056">
    <property type="entry name" value="Ribokinase-like"/>
</dbReference>
<dbReference type="InterPro" id="IPR007342">
    <property type="entry name" value="PsuG"/>
</dbReference>
<dbReference type="AlphaFoldDB" id="A0A4S4KTL9"/>
<dbReference type="SUPFAM" id="SSF110581">
    <property type="entry name" value="Indigoidine synthase A-like"/>
    <property type="match status" value="1"/>
</dbReference>
<dbReference type="GO" id="GO:0016798">
    <property type="term" value="F:hydrolase activity, acting on glycosyl bonds"/>
    <property type="evidence" value="ECO:0007669"/>
    <property type="project" value="UniProtKB-KW"/>
</dbReference>
<protein>
    <recommendedName>
        <fullName evidence="6">Carbohydrate kinase PfkB domain-containing protein</fullName>
    </recommendedName>
</protein>
<evidence type="ECO:0000313" key="8">
    <source>
        <dbReference type="Proteomes" id="UP000309038"/>
    </source>
</evidence>
<evidence type="ECO:0000256" key="3">
    <source>
        <dbReference type="ARBA" id="ARBA00023211"/>
    </source>
</evidence>
<reference evidence="7 8" key="1">
    <citation type="submission" date="2019-02" db="EMBL/GenBank/DDBJ databases">
        <title>Genome sequencing of the rare red list fungi Phlebia centrifuga.</title>
        <authorList>
            <person name="Buettner E."/>
            <person name="Kellner H."/>
        </authorList>
    </citation>
    <scope>NUCLEOTIDE SEQUENCE [LARGE SCALE GENOMIC DNA]</scope>
    <source>
        <strain evidence="7 8">DSM 108282</strain>
    </source>
</reference>
<keyword evidence="2" id="KW-0378">Hydrolase</keyword>
<keyword evidence="1" id="KW-0479">Metal-binding</keyword>
<dbReference type="GO" id="GO:0004730">
    <property type="term" value="F:pseudouridylate synthase activity"/>
    <property type="evidence" value="ECO:0007669"/>
    <property type="project" value="InterPro"/>
</dbReference>
<dbReference type="Pfam" id="PF04227">
    <property type="entry name" value="Indigoidine_A"/>
    <property type="match status" value="1"/>
</dbReference>
<dbReference type="InterPro" id="IPR022830">
    <property type="entry name" value="Indigdn_synthA-like"/>
</dbReference>
<evidence type="ECO:0000256" key="5">
    <source>
        <dbReference type="ARBA" id="ARBA00023295"/>
    </source>
</evidence>
<keyword evidence="5" id="KW-0326">Glycosidase</keyword>
<dbReference type="Gene3D" id="3.40.1190.20">
    <property type="match status" value="1"/>
</dbReference>
<dbReference type="SUPFAM" id="SSF53613">
    <property type="entry name" value="Ribokinase-like"/>
    <property type="match status" value="1"/>
</dbReference>
<name>A0A4S4KTL9_9APHY</name>
<comment type="caution">
    <text evidence="7">The sequence shown here is derived from an EMBL/GenBank/DDBJ whole genome shotgun (WGS) entry which is preliminary data.</text>
</comment>
<dbReference type="InterPro" id="IPR011611">
    <property type="entry name" value="PfkB_dom"/>
</dbReference>